<evidence type="ECO:0000313" key="3">
    <source>
        <dbReference type="Proteomes" id="UP000324832"/>
    </source>
</evidence>
<dbReference type="Proteomes" id="UP000324832">
    <property type="component" value="Unassembled WGS sequence"/>
</dbReference>
<name>A0A5E4PMR3_9NEOP</name>
<evidence type="ECO:0000313" key="2">
    <source>
        <dbReference type="EMBL" id="VVC86267.1"/>
    </source>
</evidence>
<feature type="compositionally biased region" description="Low complexity" evidence="1">
    <location>
        <begin position="12"/>
        <end position="32"/>
    </location>
</feature>
<dbReference type="AlphaFoldDB" id="A0A5E4PMR3"/>
<evidence type="ECO:0008006" key="4">
    <source>
        <dbReference type="Google" id="ProtNLM"/>
    </source>
</evidence>
<feature type="region of interest" description="Disordered" evidence="1">
    <location>
        <begin position="1"/>
        <end position="52"/>
    </location>
</feature>
<evidence type="ECO:0000256" key="1">
    <source>
        <dbReference type="SAM" id="MobiDB-lite"/>
    </source>
</evidence>
<dbReference type="EMBL" id="FZQP02000002">
    <property type="protein sequence ID" value="VVC86267.1"/>
    <property type="molecule type" value="Genomic_DNA"/>
</dbReference>
<dbReference type="OrthoDB" id="6344929at2759"/>
<reference evidence="2 3" key="1">
    <citation type="submission" date="2017-07" db="EMBL/GenBank/DDBJ databases">
        <authorList>
            <person name="Talla V."/>
            <person name="Backstrom N."/>
        </authorList>
    </citation>
    <scope>NUCLEOTIDE SEQUENCE [LARGE SCALE GENOMIC DNA]</scope>
</reference>
<accession>A0A5E4PMR3</accession>
<proteinExistence type="predicted"/>
<sequence length="164" mass="19046">MWDDVEDEQPKVEAPAADAAPPVADEAAAAPEGEAKAEEAETPAPQKPENQKDKRLVCKHWVRPKFSTYNYLYEFQKNYYDDLIHYIDRRNRGLPVERPVPQTWGERALRTYLSQSYNYDIARTAREDKYLLHHISVGAKFQRAHTKSLISRKYSNLGFNTVYI</sequence>
<organism evidence="2 3">
    <name type="scientific">Leptidea sinapis</name>
    <dbReference type="NCBI Taxonomy" id="189913"/>
    <lineage>
        <taxon>Eukaryota</taxon>
        <taxon>Metazoa</taxon>
        <taxon>Ecdysozoa</taxon>
        <taxon>Arthropoda</taxon>
        <taxon>Hexapoda</taxon>
        <taxon>Insecta</taxon>
        <taxon>Pterygota</taxon>
        <taxon>Neoptera</taxon>
        <taxon>Endopterygota</taxon>
        <taxon>Lepidoptera</taxon>
        <taxon>Glossata</taxon>
        <taxon>Ditrysia</taxon>
        <taxon>Papilionoidea</taxon>
        <taxon>Pieridae</taxon>
        <taxon>Dismorphiinae</taxon>
        <taxon>Leptidea</taxon>
    </lineage>
</organism>
<protein>
    <recommendedName>
        <fullName evidence="4">Flightin</fullName>
    </recommendedName>
</protein>
<keyword evidence="3" id="KW-1185">Reference proteome</keyword>
<gene>
    <name evidence="2" type="ORF">LSINAPIS_LOCUS121</name>
</gene>